<sequence>MASPSKYLAHYSEGLRAQVQGLIDDGRLGEVLARRYPEGHEIQSNAALYEFAMGIKRAKMSQSKPLSKVRYCDKISTLNHALGLHTYATRVQGAKLKTKHELRVASVFKQGPLAFLEMIVVHELAHLRERDHDKAFYRLCEHMLPEYHQVEFDMRMWLTWRELEGKPVRERKAKKAKKPKPE</sequence>
<reference evidence="2 3" key="1">
    <citation type="submission" date="2007-06" db="EMBL/GenBank/DDBJ databases">
        <authorList>
            <person name="Shimkets L."/>
            <person name="Ferriera S."/>
            <person name="Johnson J."/>
            <person name="Kravitz S."/>
            <person name="Beeson K."/>
            <person name="Sutton G."/>
            <person name="Rogers Y.-H."/>
            <person name="Friedman R."/>
            <person name="Frazier M."/>
            <person name="Venter J.C."/>
        </authorList>
    </citation>
    <scope>NUCLEOTIDE SEQUENCE [LARGE SCALE GENOMIC DNA]</scope>
    <source>
        <strain evidence="2 3">SIR-1</strain>
    </source>
</reference>
<gene>
    <name evidence="2" type="ORF">PPSIR1_25141</name>
</gene>
<evidence type="ECO:0000313" key="3">
    <source>
        <dbReference type="Proteomes" id="UP000005801"/>
    </source>
</evidence>
<dbReference type="Proteomes" id="UP000005801">
    <property type="component" value="Unassembled WGS sequence"/>
</dbReference>
<dbReference type="Pfam" id="PF01863">
    <property type="entry name" value="YgjP-like"/>
    <property type="match status" value="1"/>
</dbReference>
<dbReference type="AlphaFoldDB" id="A6GDX6"/>
<dbReference type="Gene3D" id="3.30.2010.10">
    <property type="entry name" value="Metalloproteases ('zincins'), catalytic domain"/>
    <property type="match status" value="1"/>
</dbReference>
<dbReference type="InterPro" id="IPR053136">
    <property type="entry name" value="UTP_pyrophosphatase-like"/>
</dbReference>
<dbReference type="RefSeq" id="WP_006974916.1">
    <property type="nucleotide sequence ID" value="NZ_ABCS01000077.1"/>
</dbReference>
<organism evidence="2 3">
    <name type="scientific">Plesiocystis pacifica SIR-1</name>
    <dbReference type="NCBI Taxonomy" id="391625"/>
    <lineage>
        <taxon>Bacteria</taxon>
        <taxon>Pseudomonadati</taxon>
        <taxon>Myxococcota</taxon>
        <taxon>Polyangia</taxon>
        <taxon>Nannocystales</taxon>
        <taxon>Nannocystaceae</taxon>
        <taxon>Plesiocystis</taxon>
    </lineage>
</organism>
<dbReference type="EMBL" id="ABCS01000077">
    <property type="protein sequence ID" value="EDM75925.1"/>
    <property type="molecule type" value="Genomic_DNA"/>
</dbReference>
<dbReference type="PANTHER" id="PTHR30399:SF1">
    <property type="entry name" value="UTP PYROPHOSPHATASE"/>
    <property type="match status" value="1"/>
</dbReference>
<protein>
    <submittedName>
        <fullName evidence="2">Putative metal-dependent hydrolase</fullName>
    </submittedName>
</protein>
<dbReference type="InterPro" id="IPR002725">
    <property type="entry name" value="YgjP-like_metallopeptidase"/>
</dbReference>
<keyword evidence="2" id="KW-0378">Hydrolase</keyword>
<feature type="domain" description="YgjP-like metallopeptidase" evidence="1">
    <location>
        <begin position="110"/>
        <end position="150"/>
    </location>
</feature>
<dbReference type="CDD" id="cd07344">
    <property type="entry name" value="M48_yhfN_like"/>
    <property type="match status" value="1"/>
</dbReference>
<comment type="caution">
    <text evidence="2">The sequence shown here is derived from an EMBL/GenBank/DDBJ whole genome shotgun (WGS) entry which is preliminary data.</text>
</comment>
<evidence type="ECO:0000313" key="2">
    <source>
        <dbReference type="EMBL" id="EDM75925.1"/>
    </source>
</evidence>
<dbReference type="PANTHER" id="PTHR30399">
    <property type="entry name" value="UNCHARACTERIZED PROTEIN YGJP"/>
    <property type="match status" value="1"/>
</dbReference>
<proteinExistence type="predicted"/>
<dbReference type="eggNOG" id="COG1451">
    <property type="taxonomic scope" value="Bacteria"/>
</dbReference>
<evidence type="ECO:0000259" key="1">
    <source>
        <dbReference type="Pfam" id="PF01863"/>
    </source>
</evidence>
<dbReference type="GO" id="GO:0016787">
    <property type="term" value="F:hydrolase activity"/>
    <property type="evidence" value="ECO:0007669"/>
    <property type="project" value="UniProtKB-KW"/>
</dbReference>
<accession>A6GDX6</accession>
<name>A6GDX6_9BACT</name>
<dbReference type="STRING" id="391625.PPSIR1_25141"/>
<keyword evidence="3" id="KW-1185">Reference proteome</keyword>